<protein>
    <submittedName>
        <fullName evidence="1">Uncharacterized protein</fullName>
    </submittedName>
</protein>
<organism evidence="1 2">
    <name type="scientific">Paramecium pentaurelia</name>
    <dbReference type="NCBI Taxonomy" id="43138"/>
    <lineage>
        <taxon>Eukaryota</taxon>
        <taxon>Sar</taxon>
        <taxon>Alveolata</taxon>
        <taxon>Ciliophora</taxon>
        <taxon>Intramacronucleata</taxon>
        <taxon>Oligohymenophorea</taxon>
        <taxon>Peniculida</taxon>
        <taxon>Parameciidae</taxon>
        <taxon>Paramecium</taxon>
    </lineage>
</organism>
<comment type="caution">
    <text evidence="1">The sequence shown here is derived from an EMBL/GenBank/DDBJ whole genome shotgun (WGS) entry which is preliminary data.</text>
</comment>
<accession>A0A8S1UIL8</accession>
<name>A0A8S1UIL8_9CILI</name>
<dbReference type="Proteomes" id="UP000689195">
    <property type="component" value="Unassembled WGS sequence"/>
</dbReference>
<dbReference type="EMBL" id="CAJJDO010000038">
    <property type="protein sequence ID" value="CAD8162526.1"/>
    <property type="molecule type" value="Genomic_DNA"/>
</dbReference>
<evidence type="ECO:0000313" key="2">
    <source>
        <dbReference type="Proteomes" id="UP000689195"/>
    </source>
</evidence>
<sequence length="583" mass="68595">MIYQKKELKANLFQEERTEELKCLVWNQSFRGFMKTNFLITFKKSLEIIYQTLDGQILGTYQIQDLSKNSEIRINLEKVQHLRWFGQLEENCTKIGRWSARWKGQTLKDVGGYYSELGQKQGLWKELIQDYQSHAQAYELGEYLIGKKIGIWKSIFEEEEIGCGQYNQLSQKIGNWIELSDNFWELSQVTYRGKYENGNKIGRWDIYLRNKEENLMQLQIGGGNYDQNGSGLKIGKWIDICDQFYEDNQVTYIGEYQNGIKIGRWNTNLNFDGKNEEIGGGSYNQLGNGQKIGKWIELSEGFQEHNQVIFYGEYKNGFKVGRWNTYLKFNGKDEEIGGGFYDWRENGQKIGKWIELSDGPSRSRYIQVIYTGEYKNSLKVGNWNAYYRDRGLRGGQYDEKSGVKIGKWVELSENFGDGLGYSLIIYIGEYKGGKKFGLWDIFWGVDLQNLNTEWLGGGLYDECGRKIGKWIEVNDWFYSWKQVTYRGEYKNGKKIKTWYNFWREKGKNKIFEQIDGGSYDEQGQGLKNGYWIELSQDFHDRSQVIYYGLYQNGRKVGVWYELERLQWQIKGAFCKTGEHVYDQ</sequence>
<gene>
    <name evidence="1" type="ORF">PPENT_87.1.T0380085</name>
</gene>
<dbReference type="PANTHER" id="PTHR33706:SF1">
    <property type="entry name" value="TPR REPEAT PROTEIN"/>
    <property type="match status" value="1"/>
</dbReference>
<proteinExistence type="predicted"/>
<keyword evidence="2" id="KW-1185">Reference proteome</keyword>
<reference evidence="1" key="1">
    <citation type="submission" date="2021-01" db="EMBL/GenBank/DDBJ databases">
        <authorList>
            <consortium name="Genoscope - CEA"/>
            <person name="William W."/>
        </authorList>
    </citation>
    <scope>NUCLEOTIDE SEQUENCE</scope>
</reference>
<evidence type="ECO:0000313" key="1">
    <source>
        <dbReference type="EMBL" id="CAD8162526.1"/>
    </source>
</evidence>
<dbReference type="OrthoDB" id="10324850at2759"/>
<dbReference type="AlphaFoldDB" id="A0A8S1UIL8"/>
<dbReference type="PANTHER" id="PTHR33706">
    <property type="entry name" value="MORN VARIANT REPEAT PROTEIN"/>
    <property type="match status" value="1"/>
</dbReference>